<evidence type="ECO:0000256" key="3">
    <source>
        <dbReference type="ARBA" id="ARBA00022737"/>
    </source>
</evidence>
<organism evidence="4">
    <name type="scientific">Camelus bactrianus</name>
    <name type="common">Bactrian camel</name>
    <dbReference type="NCBI Taxonomy" id="9837"/>
    <lineage>
        <taxon>Eukaryota</taxon>
        <taxon>Metazoa</taxon>
        <taxon>Chordata</taxon>
        <taxon>Craniata</taxon>
        <taxon>Vertebrata</taxon>
        <taxon>Euteleostomi</taxon>
        <taxon>Mammalia</taxon>
        <taxon>Eutheria</taxon>
        <taxon>Laurasiatheria</taxon>
        <taxon>Artiodactyla</taxon>
        <taxon>Tylopoda</taxon>
        <taxon>Camelidae</taxon>
        <taxon>Camelus</taxon>
    </lineage>
</organism>
<dbReference type="GO" id="GO:0045596">
    <property type="term" value="P:negative regulation of cell differentiation"/>
    <property type="evidence" value="ECO:0007669"/>
    <property type="project" value="InterPro"/>
</dbReference>
<evidence type="ECO:0000256" key="2">
    <source>
        <dbReference type="ARBA" id="ARBA00022614"/>
    </source>
</evidence>
<dbReference type="InterPro" id="IPR026271">
    <property type="entry name" value="PRAME"/>
</dbReference>
<accession>A0A9W3HKJ2</accession>
<dbReference type="PANTHER" id="PTHR14224:SF102">
    <property type="match status" value="1"/>
</dbReference>
<dbReference type="RefSeq" id="XP_045374353.1">
    <property type="nucleotide sequence ID" value="XM_045518397.1"/>
</dbReference>
<proteinExistence type="inferred from homology"/>
<evidence type="ECO:0000313" key="4">
    <source>
        <dbReference type="RefSeq" id="XP_045374353.1"/>
    </source>
</evidence>
<dbReference type="SUPFAM" id="SSF52047">
    <property type="entry name" value="RNI-like"/>
    <property type="match status" value="1"/>
</dbReference>
<dbReference type="InterPro" id="IPR032675">
    <property type="entry name" value="LRR_dom_sf"/>
</dbReference>
<name>A0A9W3HKJ2_CAMBA</name>
<dbReference type="GO" id="GO:0005737">
    <property type="term" value="C:cytoplasm"/>
    <property type="evidence" value="ECO:0007669"/>
    <property type="project" value="TreeGrafter"/>
</dbReference>
<dbReference type="AlphaFoldDB" id="A0A9W3HKJ2"/>
<dbReference type="PIRSF" id="PIRSF038286">
    <property type="entry name" value="PRAME"/>
    <property type="match status" value="1"/>
</dbReference>
<dbReference type="Gene3D" id="3.80.10.10">
    <property type="entry name" value="Ribonuclease Inhibitor"/>
    <property type="match status" value="1"/>
</dbReference>
<dbReference type="GO" id="GO:0045892">
    <property type="term" value="P:negative regulation of DNA-templated transcription"/>
    <property type="evidence" value="ECO:0007669"/>
    <property type="project" value="InterPro"/>
</dbReference>
<evidence type="ECO:0000256" key="1">
    <source>
        <dbReference type="ARBA" id="ARBA00009608"/>
    </source>
</evidence>
<dbReference type="PANTHER" id="PTHR14224">
    <property type="entry name" value="SIMILAR TO PREFERENTIALLY EXPRESSED ANTIGEN IN MELANOMA-LIKE 3"/>
    <property type="match status" value="1"/>
</dbReference>
<reference evidence="4" key="1">
    <citation type="submission" date="2025-08" db="UniProtKB">
        <authorList>
            <consortium name="RefSeq"/>
        </authorList>
    </citation>
    <scope>IDENTIFICATION</scope>
    <source>
        <tissue evidence="4">Blood</tissue>
    </source>
</reference>
<protein>
    <submittedName>
        <fullName evidence="4">PRAME family member 12-like</fullName>
    </submittedName>
</protein>
<keyword evidence="3" id="KW-0677">Repeat</keyword>
<keyword evidence="2" id="KW-0433">Leucine-rich repeat</keyword>
<sequence>MSVRTPPRLLDLAGTSLLRDNEASAITALEYLPTELFPPLFLEAFFGRRIETLKALVQAWPFVRLPLGGLMHMPQEETFQAVLDGLDVLLAQKFRPRRCRLRVLDLRNTGQNFWSMWWVEQRKGLIHLRCKKLKIVSMPVGTIMKVLSRVQLDCLQEVDVDCTWRLSALARFAPLLGQMTSVQRLRLSHVRVSEFDRQQQQQQQQVVQFTSQILRLHHLRDLHLESPSFLEGRLDQMLRCLKTPLDNLSVTNCQLTESDLSHLSRSPNISQLKGLDLSGISLSDFRPELLQGLLEKVAATLQELNLEQCGVMDPQLDSILPALSCCSQLSAFSLCGNRLSMAIMGKLLRCTAGLPRLREEFYPAPQESYGPGGALHLGRLSQLRAKLIEIMRGLGGPRAIWLSSSPCPRWGSKLRSHEEPFLYHCYVPA</sequence>
<dbReference type="GO" id="GO:0008284">
    <property type="term" value="P:positive regulation of cell population proliferation"/>
    <property type="evidence" value="ECO:0007669"/>
    <property type="project" value="InterPro"/>
</dbReference>
<gene>
    <name evidence="4" type="primary">LOC105071145</name>
</gene>
<dbReference type="InterPro" id="IPR050694">
    <property type="entry name" value="LRRC14/PRAME"/>
</dbReference>
<dbReference type="GO" id="GO:0043066">
    <property type="term" value="P:negative regulation of apoptotic process"/>
    <property type="evidence" value="ECO:0007669"/>
    <property type="project" value="InterPro"/>
</dbReference>
<dbReference type="FunFam" id="3.80.10.10:FF:000435">
    <property type="entry name" value="Uncharacterized protein"/>
    <property type="match status" value="1"/>
</dbReference>
<comment type="similarity">
    <text evidence="1">Belongs to the PRAME family.</text>
</comment>